<dbReference type="InterPro" id="IPR053168">
    <property type="entry name" value="Glutamic_endopeptidase"/>
</dbReference>
<dbReference type="Pfam" id="PF14365">
    <property type="entry name" value="Neprosin_AP"/>
    <property type="match status" value="1"/>
</dbReference>
<evidence type="ECO:0000256" key="1">
    <source>
        <dbReference type="SAM" id="MobiDB-lite"/>
    </source>
</evidence>
<reference evidence="4" key="1">
    <citation type="submission" date="2022-03" db="EMBL/GenBank/DDBJ databases">
        <title>A functionally conserved STORR gene fusion in Papaver species that diverged 16.8 million years ago.</title>
        <authorList>
            <person name="Catania T."/>
        </authorList>
    </citation>
    <scope>NUCLEOTIDE SEQUENCE</scope>
    <source>
        <strain evidence="4">S-191538</strain>
    </source>
</reference>
<gene>
    <name evidence="4" type="ORF">MKW94_016807</name>
</gene>
<dbReference type="EMBL" id="JAJJMA010285359">
    <property type="protein sequence ID" value="MCL7046748.1"/>
    <property type="molecule type" value="Genomic_DNA"/>
</dbReference>
<keyword evidence="5" id="KW-1185">Reference proteome</keyword>
<evidence type="ECO:0000256" key="2">
    <source>
        <dbReference type="SAM" id="Phobius"/>
    </source>
</evidence>
<dbReference type="PANTHER" id="PTHR31589:SF223">
    <property type="entry name" value="PROTEIN, PUTATIVE (DUF239)-RELATED"/>
    <property type="match status" value="1"/>
</dbReference>
<sequence>MASFSDLKIGSFLHLVAGLVLAYHVVLLVEGGRAIASGSSEEEELDLERQLNSLNKSPVKTMHSRWGDIYDCIEFHKQPAFDHPLLKNHTTLKKDETASTRPHKSLMSPIEGCPKGTVPIRRTTKEDLVRAKYFASSSNAPGDEHRTGITLHAGRQGNFFGVKGTGNIWNPKVNEYQWSGAETTLMAGLPERSNEVRFGWTVSPKLYGDTVTRTYAYWTGDGGNKTGCHNTLCSGFVQVDPKYPLVMPFLNTSVDGGTQVEIKYNIDRVGVCYITGDWWLNVEIAKSNVKVGYWPKQLLPLLAEGAEHIYWGGRVRSDSDGILPEMASGKLPDDYPYTSDITGYFADLQYKDEYDNFVYAAVNDRIDTTVDCKGSYNSTWNYERITVHYGGPGGCTCTW</sequence>
<name>A0AA41VT76_PAPNU</name>
<dbReference type="Proteomes" id="UP001177140">
    <property type="component" value="Unassembled WGS sequence"/>
</dbReference>
<organism evidence="4 5">
    <name type="scientific">Papaver nudicaule</name>
    <name type="common">Iceland poppy</name>
    <dbReference type="NCBI Taxonomy" id="74823"/>
    <lineage>
        <taxon>Eukaryota</taxon>
        <taxon>Viridiplantae</taxon>
        <taxon>Streptophyta</taxon>
        <taxon>Embryophyta</taxon>
        <taxon>Tracheophyta</taxon>
        <taxon>Spermatophyta</taxon>
        <taxon>Magnoliopsida</taxon>
        <taxon>Ranunculales</taxon>
        <taxon>Papaveraceae</taxon>
        <taxon>Papaveroideae</taxon>
        <taxon>Papaver</taxon>
    </lineage>
</organism>
<dbReference type="PANTHER" id="PTHR31589">
    <property type="entry name" value="PROTEIN, PUTATIVE (DUF239)-RELATED-RELATED"/>
    <property type="match status" value="1"/>
</dbReference>
<feature type="domain" description="Neprosin PEP catalytic" evidence="3">
    <location>
        <begin position="139"/>
        <end position="396"/>
    </location>
</feature>
<dbReference type="Pfam" id="PF03080">
    <property type="entry name" value="Neprosin"/>
    <property type="match status" value="1"/>
</dbReference>
<keyword evidence="2" id="KW-0472">Membrane</keyword>
<dbReference type="PROSITE" id="PS52045">
    <property type="entry name" value="NEPROSIN_PEP_CD"/>
    <property type="match status" value="1"/>
</dbReference>
<evidence type="ECO:0000313" key="5">
    <source>
        <dbReference type="Proteomes" id="UP001177140"/>
    </source>
</evidence>
<keyword evidence="2" id="KW-0812">Transmembrane</keyword>
<dbReference type="Gene3D" id="3.90.1320.10">
    <property type="entry name" value="Outer-capsid protein sigma 3, large lobe"/>
    <property type="match status" value="1"/>
</dbReference>
<feature type="transmembrane region" description="Helical" evidence="2">
    <location>
        <begin position="12"/>
        <end position="29"/>
    </location>
</feature>
<dbReference type="AlphaFoldDB" id="A0AA41VT76"/>
<protein>
    <recommendedName>
        <fullName evidence="3">Neprosin PEP catalytic domain-containing protein</fullName>
    </recommendedName>
</protein>
<comment type="caution">
    <text evidence="4">The sequence shown here is derived from an EMBL/GenBank/DDBJ whole genome shotgun (WGS) entry which is preliminary data.</text>
</comment>
<evidence type="ECO:0000259" key="3">
    <source>
        <dbReference type="PROSITE" id="PS52045"/>
    </source>
</evidence>
<accession>A0AA41VT76</accession>
<feature type="region of interest" description="Disordered" evidence="1">
    <location>
        <begin position="94"/>
        <end position="118"/>
    </location>
</feature>
<evidence type="ECO:0000313" key="4">
    <source>
        <dbReference type="EMBL" id="MCL7046748.1"/>
    </source>
</evidence>
<keyword evidence="2" id="KW-1133">Transmembrane helix</keyword>
<dbReference type="InterPro" id="IPR004314">
    <property type="entry name" value="Neprosin"/>
</dbReference>
<dbReference type="InterPro" id="IPR025521">
    <property type="entry name" value="Neprosin_propep"/>
</dbReference>
<proteinExistence type="predicted"/>